<reference evidence="1" key="1">
    <citation type="submission" date="2021-05" db="EMBL/GenBank/DDBJ databases">
        <title>Draft genomes of bacteria isolated from model marine particles.</title>
        <authorList>
            <person name="Datta M.S."/>
            <person name="Schwartzman J.A."/>
            <person name="Enke T.N."/>
            <person name="Saavedra J."/>
            <person name="Cermak N."/>
            <person name="Cordero O.X."/>
        </authorList>
    </citation>
    <scope>NUCLEOTIDE SEQUENCE</scope>
    <source>
        <strain evidence="1">I2M19</strain>
    </source>
</reference>
<gene>
    <name evidence="1" type="ORF">KO493_03430</name>
</gene>
<organism evidence="1 2">
    <name type="scientific">Pseudotamlana agarivorans</name>
    <dbReference type="NCBI Taxonomy" id="481183"/>
    <lineage>
        <taxon>Bacteria</taxon>
        <taxon>Pseudomonadati</taxon>
        <taxon>Bacteroidota</taxon>
        <taxon>Flavobacteriia</taxon>
        <taxon>Flavobacteriales</taxon>
        <taxon>Flavobacteriaceae</taxon>
        <taxon>Pseudotamlana</taxon>
    </lineage>
</organism>
<protein>
    <submittedName>
        <fullName evidence="1">FAD-dependent oxidoreductase</fullName>
    </submittedName>
</protein>
<evidence type="ECO:0000313" key="2">
    <source>
        <dbReference type="Proteomes" id="UP001647509"/>
    </source>
</evidence>
<name>A0ACC5U610_9FLAO</name>
<dbReference type="Proteomes" id="UP001647509">
    <property type="component" value="Unassembled WGS sequence"/>
</dbReference>
<sequence length="547" mass="61529">MKSILSIFIVLCYFNSTAQTNTTHQADIVIYGGTSSAIVAAVKAKQLGHSVLVVSPDKHLGGVSSSGLGYTDSGNSRLIGGLSKTFYQKVYNYYQDIKVWHWESMEDFHGEGQGTSAINTQSKTMWVFEPHAAEHIFDTWVAENNITVLKEEWLDRNKPIIKASTTIKSFYTLSGKKIEGKIFIDATYEGDLMAAAGVSYHVGRESNAVYNETYNGVQKEVYQHKHNFKKLKISPYLSPRHKESGLLAKISNQNPGKNGDGDHRVEAYCFRMCLTKVPHNRIPISKPEDYNPMDYELLARVYKKGWKATFQKFDGIPNLKTDVNNHGPFSMDNIGMNYDYPEASYEERKAIAIEHRRYQEGLLYFTATDSRVPKKIREEMQKWGYPKDEFTDNGGFPHQLYVREARRMVGDYVMTEHNVLGKSDTNASIGVGSYALDSHNTQRYVTAEGHVENEGDIGVEPPHPYKIDKGTILPKASECTNLIVPVCVSSSHTAYGSIRMEPVFMILGESASQIASLAIQNKVKVQDVNYKELQPLLIKSGQILENK</sequence>
<keyword evidence="2" id="KW-1185">Reference proteome</keyword>
<proteinExistence type="predicted"/>
<accession>A0ACC5U610</accession>
<evidence type="ECO:0000313" key="1">
    <source>
        <dbReference type="EMBL" id="MBU2949746.1"/>
    </source>
</evidence>
<dbReference type="EMBL" id="JAHKPD010000008">
    <property type="protein sequence ID" value="MBU2949746.1"/>
    <property type="molecule type" value="Genomic_DNA"/>
</dbReference>
<comment type="caution">
    <text evidence="1">The sequence shown here is derived from an EMBL/GenBank/DDBJ whole genome shotgun (WGS) entry which is preliminary data.</text>
</comment>